<dbReference type="InterPro" id="IPR036086">
    <property type="entry name" value="ParB/Sulfiredoxin_sf"/>
</dbReference>
<evidence type="ECO:0000256" key="4">
    <source>
        <dbReference type="SAM" id="MobiDB-lite"/>
    </source>
</evidence>
<dbReference type="NCBIfam" id="TIGR00180">
    <property type="entry name" value="parB_part"/>
    <property type="match status" value="1"/>
</dbReference>
<dbReference type="Pfam" id="PF02195">
    <property type="entry name" value="ParB_N"/>
    <property type="match status" value="1"/>
</dbReference>
<evidence type="ECO:0000313" key="7">
    <source>
        <dbReference type="Proteomes" id="UP000231436"/>
    </source>
</evidence>
<keyword evidence="2" id="KW-0159">Chromosome partition</keyword>
<comment type="similarity">
    <text evidence="1">Belongs to the ParB family.</text>
</comment>
<dbReference type="Pfam" id="PF23552">
    <property type="entry name" value="ParB_C"/>
    <property type="match status" value="1"/>
</dbReference>
<feature type="compositionally biased region" description="Polar residues" evidence="4">
    <location>
        <begin position="222"/>
        <end position="232"/>
    </location>
</feature>
<dbReference type="Pfam" id="PF17762">
    <property type="entry name" value="HTH_ParB"/>
    <property type="match status" value="1"/>
</dbReference>
<feature type="region of interest" description="Disordered" evidence="4">
    <location>
        <begin position="216"/>
        <end position="240"/>
    </location>
</feature>
<evidence type="ECO:0000313" key="6">
    <source>
        <dbReference type="EMBL" id="PJE76726.1"/>
    </source>
</evidence>
<dbReference type="FunFam" id="3.90.1530.30:FF:000001">
    <property type="entry name" value="Chromosome partitioning protein ParB"/>
    <property type="match status" value="1"/>
</dbReference>
<name>A0A2M8LH49_9BACT</name>
<dbReference type="Proteomes" id="UP000231436">
    <property type="component" value="Unassembled WGS sequence"/>
</dbReference>
<keyword evidence="3" id="KW-0238">DNA-binding</keyword>
<evidence type="ECO:0000256" key="3">
    <source>
        <dbReference type="ARBA" id="ARBA00023125"/>
    </source>
</evidence>
<dbReference type="Gene3D" id="3.90.1530.30">
    <property type="match status" value="1"/>
</dbReference>
<dbReference type="SMART" id="SM00470">
    <property type="entry name" value="ParB"/>
    <property type="match status" value="1"/>
</dbReference>
<dbReference type="AlphaFoldDB" id="A0A2M8LH49"/>
<dbReference type="SUPFAM" id="SSF109709">
    <property type="entry name" value="KorB DNA-binding domain-like"/>
    <property type="match status" value="1"/>
</dbReference>
<evidence type="ECO:0000259" key="5">
    <source>
        <dbReference type="SMART" id="SM00470"/>
    </source>
</evidence>
<dbReference type="FunFam" id="1.10.10.2830:FF:000001">
    <property type="entry name" value="Chromosome partitioning protein ParB"/>
    <property type="match status" value="1"/>
</dbReference>
<dbReference type="InterPro" id="IPR057240">
    <property type="entry name" value="ParB_dimer_C"/>
</dbReference>
<dbReference type="GO" id="GO:0005694">
    <property type="term" value="C:chromosome"/>
    <property type="evidence" value="ECO:0007669"/>
    <property type="project" value="TreeGrafter"/>
</dbReference>
<dbReference type="GO" id="GO:0003677">
    <property type="term" value="F:DNA binding"/>
    <property type="evidence" value="ECO:0007669"/>
    <property type="project" value="UniProtKB-KW"/>
</dbReference>
<dbReference type="EMBL" id="PFEU01000015">
    <property type="protein sequence ID" value="PJE76726.1"/>
    <property type="molecule type" value="Genomic_DNA"/>
</dbReference>
<accession>A0A2M8LH49</accession>
<dbReference type="CDD" id="cd16393">
    <property type="entry name" value="SPO0J_N"/>
    <property type="match status" value="1"/>
</dbReference>
<feature type="domain" description="ParB-like N-terminal" evidence="5">
    <location>
        <begin position="34"/>
        <end position="123"/>
    </location>
</feature>
<dbReference type="GO" id="GO:0007059">
    <property type="term" value="P:chromosome segregation"/>
    <property type="evidence" value="ECO:0007669"/>
    <property type="project" value="UniProtKB-KW"/>
</dbReference>
<dbReference type="Gene3D" id="1.10.10.2830">
    <property type="match status" value="1"/>
</dbReference>
<protein>
    <recommendedName>
        <fullName evidence="5">ParB-like N-terminal domain-containing protein</fullName>
    </recommendedName>
</protein>
<evidence type="ECO:0000256" key="2">
    <source>
        <dbReference type="ARBA" id="ARBA00022829"/>
    </source>
</evidence>
<dbReference type="InterPro" id="IPR050336">
    <property type="entry name" value="Chromosome_partition/occlusion"/>
</dbReference>
<comment type="caution">
    <text evidence="6">The sequence shown here is derived from an EMBL/GenBank/DDBJ whole genome shotgun (WGS) entry which is preliminary data.</text>
</comment>
<dbReference type="InterPro" id="IPR041468">
    <property type="entry name" value="HTH_ParB/Spo0J"/>
</dbReference>
<dbReference type="InterPro" id="IPR004437">
    <property type="entry name" value="ParB/RepB/Spo0J"/>
</dbReference>
<reference evidence="7" key="1">
    <citation type="submission" date="2017-09" db="EMBL/GenBank/DDBJ databases">
        <title>Depth-based differentiation of microbial function through sediment-hosted aquifers and enrichment of novel symbionts in the deep terrestrial subsurface.</title>
        <authorList>
            <person name="Probst A.J."/>
            <person name="Ladd B."/>
            <person name="Jarett J.K."/>
            <person name="Geller-Mcgrath D.E."/>
            <person name="Sieber C.M.K."/>
            <person name="Emerson J.B."/>
            <person name="Anantharaman K."/>
            <person name="Thomas B.C."/>
            <person name="Malmstrom R."/>
            <person name="Stieglmeier M."/>
            <person name="Klingl A."/>
            <person name="Woyke T."/>
            <person name="Ryan C.M."/>
            <person name="Banfield J.F."/>
        </authorList>
    </citation>
    <scope>NUCLEOTIDE SEQUENCE [LARGE SCALE GENOMIC DNA]</scope>
</reference>
<dbReference type="SUPFAM" id="SSF110849">
    <property type="entry name" value="ParB/Sulfiredoxin"/>
    <property type="match status" value="1"/>
</dbReference>
<dbReference type="InterPro" id="IPR003115">
    <property type="entry name" value="ParB_N"/>
</dbReference>
<dbReference type="PANTHER" id="PTHR33375:SF1">
    <property type="entry name" value="CHROMOSOME-PARTITIONING PROTEIN PARB-RELATED"/>
    <property type="match status" value="1"/>
</dbReference>
<dbReference type="PANTHER" id="PTHR33375">
    <property type="entry name" value="CHROMOSOME-PARTITIONING PROTEIN PARB-RELATED"/>
    <property type="match status" value="1"/>
</dbReference>
<organism evidence="6 7">
    <name type="scientific">Candidatus Uhrbacteria bacterium CG10_big_fil_rev_8_21_14_0_10_48_16</name>
    <dbReference type="NCBI Taxonomy" id="1975038"/>
    <lineage>
        <taxon>Bacteria</taxon>
        <taxon>Candidatus Uhriibacteriota</taxon>
    </lineage>
</organism>
<proteinExistence type="inferred from homology"/>
<gene>
    <name evidence="6" type="ORF">COV05_03090</name>
</gene>
<evidence type="ECO:0000256" key="1">
    <source>
        <dbReference type="ARBA" id="ARBA00006295"/>
    </source>
</evidence>
<sequence>MSTKSALGRGLGSLIPQKQTMTEQVLPEARTQILDIGVDEIVENPRQPRHHFSPADLEDLISSIKEHGILQPLVATRVGTGYELIAGERRLRASRTLGLKTVPVIVREASEQLKLELALIENIQRQDLNAFEEAIAYKALVDEFNLTQEEVGKRVGKSRSNVANTLRLLDLPEVMLQALREGKITKSHARTLLAESDEERREDLFEQMLNGGVSVREAEARVTSSPRKSSAKGNAHKDPNLLAHEKRLREILGTKVVINESHGKGAISIAFYSREELLDLLDRLSGF</sequence>